<dbReference type="Pfam" id="PF26355">
    <property type="entry name" value="HTH_VMAP-M9"/>
    <property type="match status" value="1"/>
</dbReference>
<dbReference type="EMBL" id="CP001037">
    <property type="protein sequence ID" value="ACC81652.1"/>
    <property type="molecule type" value="Genomic_DNA"/>
</dbReference>
<dbReference type="AlphaFoldDB" id="B2IYR9"/>
<evidence type="ECO:0000313" key="3">
    <source>
        <dbReference type="EMBL" id="ACC81652.1"/>
    </source>
</evidence>
<proteinExistence type="predicted"/>
<dbReference type="GO" id="GO:0043531">
    <property type="term" value="F:ADP binding"/>
    <property type="evidence" value="ECO:0007669"/>
    <property type="project" value="InterPro"/>
</dbReference>
<dbReference type="RefSeq" id="WP_012409631.1">
    <property type="nucleotide sequence ID" value="NC_010628.1"/>
</dbReference>
<feature type="domain" description="vWA-MoxR associated protein N-terminal HTH" evidence="2">
    <location>
        <begin position="1"/>
        <end position="85"/>
    </location>
</feature>
<dbReference type="InterPro" id="IPR058651">
    <property type="entry name" value="HTH_VMAP-M9"/>
</dbReference>
<dbReference type="KEGG" id="npu:Npun_F3199"/>
<dbReference type="OrthoDB" id="441260at2"/>
<protein>
    <submittedName>
        <fullName evidence="3">WD-repeat protein</fullName>
    </submittedName>
</protein>
<accession>B2IYR9</accession>
<evidence type="ECO:0000313" key="4">
    <source>
        <dbReference type="Proteomes" id="UP000001191"/>
    </source>
</evidence>
<feature type="domain" description="NB-ARC" evidence="1">
    <location>
        <begin position="142"/>
        <end position="243"/>
    </location>
</feature>
<dbReference type="Proteomes" id="UP000001191">
    <property type="component" value="Chromosome"/>
</dbReference>
<keyword evidence="4" id="KW-1185">Reference proteome</keyword>
<dbReference type="eggNOG" id="COG3903">
    <property type="taxonomic scope" value="Bacteria"/>
</dbReference>
<evidence type="ECO:0000259" key="2">
    <source>
        <dbReference type="Pfam" id="PF26355"/>
    </source>
</evidence>
<name>B2IYR9_NOSP7</name>
<dbReference type="EnsemblBacteria" id="ACC81652">
    <property type="protein sequence ID" value="ACC81652"/>
    <property type="gene ID" value="Npun_F3199"/>
</dbReference>
<organism evidence="3 4">
    <name type="scientific">Nostoc punctiforme (strain ATCC 29133 / PCC 73102)</name>
    <dbReference type="NCBI Taxonomy" id="63737"/>
    <lineage>
        <taxon>Bacteria</taxon>
        <taxon>Bacillati</taxon>
        <taxon>Cyanobacteriota</taxon>
        <taxon>Cyanophyceae</taxon>
        <taxon>Nostocales</taxon>
        <taxon>Nostocaceae</taxon>
        <taxon>Nostoc</taxon>
    </lineage>
</organism>
<dbReference type="Pfam" id="PF00931">
    <property type="entry name" value="NB-ARC"/>
    <property type="match status" value="1"/>
</dbReference>
<reference evidence="4" key="1">
    <citation type="submission" date="2008-04" db="EMBL/GenBank/DDBJ databases">
        <title>Complete sequence of chromosome of Nostoc punctiforme ATCC 29133.</title>
        <authorList>
            <consortium name="US DOE Joint Genome Institute"/>
            <person name="Copeland A."/>
            <person name="Lucas S."/>
            <person name="Lapidus A."/>
            <person name="Glavina del Rio T."/>
            <person name="Dalin E."/>
            <person name="Tice H."/>
            <person name="Pitluck S."/>
            <person name="Chain P."/>
            <person name="Malfatti S."/>
            <person name="Shin M."/>
            <person name="Vergez L."/>
            <person name="Schmutz J."/>
            <person name="Larimer F."/>
            <person name="Land M."/>
            <person name="Hauser L."/>
            <person name="Kyrpides N."/>
            <person name="Kim E."/>
            <person name="Meeks J.C."/>
            <person name="Elhai J."/>
            <person name="Campbell E.L."/>
            <person name="Thiel T."/>
            <person name="Longmire J."/>
            <person name="Potts M."/>
            <person name="Atlas R."/>
        </authorList>
    </citation>
    <scope>NUCLEOTIDE SEQUENCE [LARGE SCALE GENOMIC DNA]</scope>
    <source>
        <strain evidence="4">ATCC 29133 / PCC 73102</strain>
    </source>
</reference>
<dbReference type="InterPro" id="IPR027417">
    <property type="entry name" value="P-loop_NTPase"/>
</dbReference>
<evidence type="ECO:0000259" key="1">
    <source>
        <dbReference type="Pfam" id="PF00931"/>
    </source>
</evidence>
<dbReference type="Gene3D" id="3.40.50.300">
    <property type="entry name" value="P-loop containing nucleotide triphosphate hydrolases"/>
    <property type="match status" value="1"/>
</dbReference>
<dbReference type="SUPFAM" id="SSF52540">
    <property type="entry name" value="P-loop containing nucleoside triphosphate hydrolases"/>
    <property type="match status" value="1"/>
</dbReference>
<reference evidence="3 4" key="2">
    <citation type="journal article" date="2013" name="Plant Physiol.">
        <title>A Nostoc punctiforme Sugar Transporter Necessary to Establish a Cyanobacterium-Plant Symbiosis.</title>
        <authorList>
            <person name="Ekman M."/>
            <person name="Picossi S."/>
            <person name="Campbell E.L."/>
            <person name="Meeks J.C."/>
            <person name="Flores E."/>
        </authorList>
    </citation>
    <scope>NUCLEOTIDE SEQUENCE [LARGE SCALE GENOMIC DNA]</scope>
    <source>
        <strain evidence="4">ATCC 29133 / PCC 73102</strain>
    </source>
</reference>
<dbReference type="PhylomeDB" id="B2IYR9"/>
<dbReference type="STRING" id="63737.Npun_F3199"/>
<dbReference type="PRINTS" id="PR00364">
    <property type="entry name" value="DISEASERSIST"/>
</dbReference>
<dbReference type="InterPro" id="IPR002182">
    <property type="entry name" value="NB-ARC"/>
</dbReference>
<gene>
    <name evidence="3" type="ordered locus">Npun_F3199</name>
</gene>
<sequence>MNLEEVTKTIDNVVFANTGRHLRDVEAVVLKGAWQAKTYEQIAETCEYSLNYIKQVAAPKFWKLLSEVLGENISKTNFRFIIERQWGGQTEKISSSLELQNSLSAGNINNIDASLPLEISNELKSQDWGEVPEINTFYGRTQELAMLKKWLVNDSCRLVAVVGMGGIGKTTLCVHSIHQTQDEFEFVIWRDLRSAPSVSKLLAELTQFLSPQSKNYFTEEDIDAQISDFIGLLRQHRCLIVLDTTTVIQQSSHFAGHYREGYQTYGKLLKRLGQESHRSCLMWIAREKPREIVLMEGENRPVRSLYLKGLNSQAKEIFQEKNLLDPNSWEDLIQLYRGNPLALKIVASTIQELFGGKVSAFLKQETIVFGELNDILDEQFECISALEQEILYWLAIECQPISLSQLRADILAPVAQSELIEGLESLLRRSLIERTVAQEEVIFSLQQPVVSQYVINQICERICTEIQEFSKNHKIEKIELLKTLVLVKKTQDNEAIQDMQTRLILKPIKNQLCKILRDESLISEQLTKILSLLQGKTALVVGYAKSNIESLLLELKLDLGDLSYR</sequence>
<dbReference type="HOGENOM" id="CLU_025923_0_0_3"/>